<evidence type="ECO:0000313" key="5">
    <source>
        <dbReference type="Proteomes" id="UP000308802"/>
    </source>
</evidence>
<accession>A0A4S9A7B3</accession>
<evidence type="ECO:0000313" key="6">
    <source>
        <dbReference type="Proteomes" id="UP000310121"/>
    </source>
</evidence>
<organism evidence="1 5">
    <name type="scientific">Aureobasidium pullulans</name>
    <name type="common">Black yeast</name>
    <name type="synonym">Pullularia pullulans</name>
    <dbReference type="NCBI Taxonomy" id="5580"/>
    <lineage>
        <taxon>Eukaryota</taxon>
        <taxon>Fungi</taxon>
        <taxon>Dikarya</taxon>
        <taxon>Ascomycota</taxon>
        <taxon>Pezizomycotina</taxon>
        <taxon>Dothideomycetes</taxon>
        <taxon>Dothideomycetidae</taxon>
        <taxon>Dothideales</taxon>
        <taxon>Saccotheciaceae</taxon>
        <taxon>Aureobasidium</taxon>
    </lineage>
</organism>
<evidence type="ECO:0000313" key="2">
    <source>
        <dbReference type="EMBL" id="THZ27246.1"/>
    </source>
</evidence>
<dbReference type="EMBL" id="QZBU01000489">
    <property type="protein sequence ID" value="TIA66381.1"/>
    <property type="molecule type" value="Genomic_DNA"/>
</dbReference>
<dbReference type="EMBL" id="QZBN01001356">
    <property type="protein sequence ID" value="THZ27246.1"/>
    <property type="molecule type" value="Genomic_DNA"/>
</dbReference>
<evidence type="ECO:0000313" key="4">
    <source>
        <dbReference type="Proteomes" id="UP000304947"/>
    </source>
</evidence>
<evidence type="ECO:0000313" key="3">
    <source>
        <dbReference type="EMBL" id="TIA66381.1"/>
    </source>
</evidence>
<reference evidence="4 5" key="1">
    <citation type="submission" date="2018-10" db="EMBL/GenBank/DDBJ databases">
        <title>Fifty Aureobasidium pullulans genomes reveal a recombining polyextremotolerant generalist.</title>
        <authorList>
            <person name="Gostincar C."/>
            <person name="Turk M."/>
            <person name="Zajc J."/>
            <person name="Gunde-Cimerman N."/>
        </authorList>
    </citation>
    <scope>NUCLEOTIDE SEQUENCE [LARGE SCALE GENOMIC DNA]</scope>
    <source>
        <strain evidence="1 5">EXF-10659</strain>
        <strain evidence="3 4">EXF-3380</strain>
        <strain evidence="2 6">EXF-3844</strain>
    </source>
</reference>
<dbReference type="Proteomes" id="UP000308802">
    <property type="component" value="Unassembled WGS sequence"/>
</dbReference>
<sequence>MLPPACILVLSLSVIQLSTMLSFSTVTILAAIGAVAAAPAPAPYVNSARSDTNTAKAYTPVVWNTTAVVDGINIHNMPIQARDGAFKVGGDAAGVCPSYDPNCSSQNKTIISPGGNRTMWMGILDSYGQQVVAGDGQSLQYTLPKTYHDTQSGVPWGQSFDVDFDDYSNETVMRFNGDDFVACPSWGGAGITIQPLWDKAAAYKFPGCVPIKFRLVETTAPAVDYYQSNCCQPCTEYYHGPERYPVHLDKCYDAFPGGIKYGQGQ</sequence>
<dbReference type="AlphaFoldDB" id="A0A4S9A7B3"/>
<evidence type="ECO:0000313" key="1">
    <source>
        <dbReference type="EMBL" id="THW75050.1"/>
    </source>
</evidence>
<name>A0A4S9A7B3_AURPU</name>
<gene>
    <name evidence="3" type="ORF">D6C83_02315</name>
    <name evidence="2" type="ORF">D6C90_09013</name>
    <name evidence="1" type="ORF">D6D19_04340</name>
</gene>
<dbReference type="Proteomes" id="UP000310121">
    <property type="component" value="Unassembled WGS sequence"/>
</dbReference>
<comment type="caution">
    <text evidence="1">The sequence shown here is derived from an EMBL/GenBank/DDBJ whole genome shotgun (WGS) entry which is preliminary data.</text>
</comment>
<protein>
    <submittedName>
        <fullName evidence="1">Uncharacterized protein</fullName>
    </submittedName>
</protein>
<dbReference type="EMBL" id="QZAO01000108">
    <property type="protein sequence ID" value="THW75050.1"/>
    <property type="molecule type" value="Genomic_DNA"/>
</dbReference>
<dbReference type="Proteomes" id="UP000304947">
    <property type="component" value="Unassembled WGS sequence"/>
</dbReference>
<proteinExistence type="predicted"/>